<keyword evidence="1" id="KW-0472">Membrane</keyword>
<protein>
    <submittedName>
        <fullName evidence="2">Uncharacterized protein</fullName>
    </submittedName>
</protein>
<reference evidence="2 3" key="1">
    <citation type="submission" date="2021-06" db="EMBL/GenBank/DDBJ databases">
        <title>Caerostris darwini draft genome.</title>
        <authorList>
            <person name="Kono N."/>
            <person name="Arakawa K."/>
        </authorList>
    </citation>
    <scope>NUCLEOTIDE SEQUENCE [LARGE SCALE GENOMIC DNA]</scope>
</reference>
<evidence type="ECO:0000313" key="3">
    <source>
        <dbReference type="Proteomes" id="UP001054837"/>
    </source>
</evidence>
<comment type="caution">
    <text evidence="2">The sequence shown here is derived from an EMBL/GenBank/DDBJ whole genome shotgun (WGS) entry which is preliminary data.</text>
</comment>
<dbReference type="AlphaFoldDB" id="A0AAV4THS8"/>
<dbReference type="Proteomes" id="UP001054837">
    <property type="component" value="Unassembled WGS sequence"/>
</dbReference>
<keyword evidence="1" id="KW-1133">Transmembrane helix</keyword>
<accession>A0AAV4THS8</accession>
<organism evidence="2 3">
    <name type="scientific">Caerostris darwini</name>
    <dbReference type="NCBI Taxonomy" id="1538125"/>
    <lineage>
        <taxon>Eukaryota</taxon>
        <taxon>Metazoa</taxon>
        <taxon>Ecdysozoa</taxon>
        <taxon>Arthropoda</taxon>
        <taxon>Chelicerata</taxon>
        <taxon>Arachnida</taxon>
        <taxon>Araneae</taxon>
        <taxon>Araneomorphae</taxon>
        <taxon>Entelegynae</taxon>
        <taxon>Araneoidea</taxon>
        <taxon>Araneidae</taxon>
        <taxon>Caerostris</taxon>
    </lineage>
</organism>
<keyword evidence="3" id="KW-1185">Reference proteome</keyword>
<name>A0AAV4THS8_9ARAC</name>
<keyword evidence="1" id="KW-0812">Transmembrane</keyword>
<sequence>MVLKPFNRPDTSKPQNRFPGEEFATFSWAPVPLYSSQGYTAAFNFLSLLPSVPVAIHFGFYRSVRRKKWDKNISALISHIWGIFTSPS</sequence>
<evidence type="ECO:0000313" key="2">
    <source>
        <dbReference type="EMBL" id="GIY45006.1"/>
    </source>
</evidence>
<evidence type="ECO:0000256" key="1">
    <source>
        <dbReference type="SAM" id="Phobius"/>
    </source>
</evidence>
<dbReference type="EMBL" id="BPLQ01009584">
    <property type="protein sequence ID" value="GIY45006.1"/>
    <property type="molecule type" value="Genomic_DNA"/>
</dbReference>
<proteinExistence type="predicted"/>
<feature type="transmembrane region" description="Helical" evidence="1">
    <location>
        <begin position="41"/>
        <end position="61"/>
    </location>
</feature>
<gene>
    <name evidence="2" type="ORF">CDAR_267381</name>
</gene>